<proteinExistence type="predicted"/>
<feature type="chain" id="PRO_5045090989" evidence="1">
    <location>
        <begin position="34"/>
        <end position="405"/>
    </location>
</feature>
<accession>A0ABS9TQ50</accession>
<name>A0ABS9TQ50_9PSEU</name>
<reference evidence="3 4" key="1">
    <citation type="submission" date="2022-03" db="EMBL/GenBank/DDBJ databases">
        <title>Pseudonocardia alaer sp. nov., a novel actinomycete isolated from reed forest soil.</title>
        <authorList>
            <person name="Wang L."/>
        </authorList>
    </citation>
    <scope>NUCLEOTIDE SEQUENCE [LARGE SCALE GENOMIC DNA]</scope>
    <source>
        <strain evidence="3 4">Y-16303</strain>
    </source>
</reference>
<dbReference type="Proteomes" id="UP001299970">
    <property type="component" value="Unassembled WGS sequence"/>
</dbReference>
<keyword evidence="1" id="KW-0732">Signal</keyword>
<dbReference type="InterPro" id="IPR050570">
    <property type="entry name" value="Cell_wall_metabolism_enzyme"/>
</dbReference>
<dbReference type="PANTHER" id="PTHR21666:SF270">
    <property type="entry name" value="MUREIN HYDROLASE ACTIVATOR ENVC"/>
    <property type="match status" value="1"/>
</dbReference>
<keyword evidence="4" id="KW-1185">Reference proteome</keyword>
<dbReference type="InterPro" id="IPR011055">
    <property type="entry name" value="Dup_hybrid_motif"/>
</dbReference>
<dbReference type="PROSITE" id="PS51318">
    <property type="entry name" value="TAT"/>
    <property type="match status" value="1"/>
</dbReference>
<dbReference type="PANTHER" id="PTHR21666">
    <property type="entry name" value="PEPTIDASE-RELATED"/>
    <property type="match status" value="1"/>
</dbReference>
<dbReference type="EMBL" id="JAKXMK010000035">
    <property type="protein sequence ID" value="MCH6170674.1"/>
    <property type="molecule type" value="Genomic_DNA"/>
</dbReference>
<dbReference type="SUPFAM" id="SSF51261">
    <property type="entry name" value="Duplicated hybrid motif"/>
    <property type="match status" value="1"/>
</dbReference>
<dbReference type="Gene3D" id="2.70.70.10">
    <property type="entry name" value="Glucose Permease (Domain IIA)"/>
    <property type="match status" value="1"/>
</dbReference>
<gene>
    <name evidence="3" type="ORF">MMF94_33645</name>
</gene>
<dbReference type="InterPro" id="IPR016047">
    <property type="entry name" value="M23ase_b-sheet_dom"/>
</dbReference>
<evidence type="ECO:0000313" key="4">
    <source>
        <dbReference type="Proteomes" id="UP001299970"/>
    </source>
</evidence>
<evidence type="ECO:0000256" key="1">
    <source>
        <dbReference type="SAM" id="SignalP"/>
    </source>
</evidence>
<dbReference type="RefSeq" id="WP_241041477.1">
    <property type="nucleotide sequence ID" value="NZ_BAAAJF010000060.1"/>
</dbReference>
<dbReference type="PROSITE" id="PS51257">
    <property type="entry name" value="PROKAR_LIPOPROTEIN"/>
    <property type="match status" value="1"/>
</dbReference>
<dbReference type="InterPro" id="IPR006311">
    <property type="entry name" value="TAT_signal"/>
</dbReference>
<evidence type="ECO:0000313" key="3">
    <source>
        <dbReference type="EMBL" id="MCH6170674.1"/>
    </source>
</evidence>
<protein>
    <submittedName>
        <fullName evidence="3">M23 family metallopeptidase</fullName>
    </submittedName>
</protein>
<dbReference type="CDD" id="cd12797">
    <property type="entry name" value="M23_peptidase"/>
    <property type="match status" value="1"/>
</dbReference>
<dbReference type="Pfam" id="PF01551">
    <property type="entry name" value="Peptidase_M23"/>
    <property type="match status" value="1"/>
</dbReference>
<evidence type="ECO:0000259" key="2">
    <source>
        <dbReference type="Pfam" id="PF01551"/>
    </source>
</evidence>
<comment type="caution">
    <text evidence="3">The sequence shown here is derived from an EMBL/GenBank/DDBJ whole genome shotgun (WGS) entry which is preliminary data.</text>
</comment>
<sequence length="405" mass="41757">MSHSMRRRITSAAGAALCVLLAACVNTAPPATAPPVIADDVYTPLVPSVPSPPRWFTGGDGTSLLVYELELLNGFPVPVTVTGVDVLATGAERPIAGLSGSALTEATSLLAPTTPPTTTIPASAMGVVWMAIPVPGPGAIPASIQHRITVTVPPGLPVPGSITYTSRPTEVDRRPPLVVGPPLVGPGWIAAGSCCDGPHRRALQPVDGELSLAQRFAIDWNGSDVQGRLVVGDPDVNTSWVFYGAPVIAVAPGAVVQAVDRFPDQVPNQPKPVGLDEAEGNHVIVDLGGGHYASFDHLKAGSVAVRAGDRVCRGQKLGELGNSGSSSGPHLHFHIADAPTLAGDGLPYVIDEFTLSGKFPPLDQAEKFIDASQPVPIDTAVTGPRHDELPLGLDVVSFPGTVGCR</sequence>
<feature type="signal peptide" evidence="1">
    <location>
        <begin position="1"/>
        <end position="33"/>
    </location>
</feature>
<organism evidence="3 4">
    <name type="scientific">Pseudonocardia alaniniphila</name>
    <dbReference type="NCBI Taxonomy" id="75291"/>
    <lineage>
        <taxon>Bacteria</taxon>
        <taxon>Bacillati</taxon>
        <taxon>Actinomycetota</taxon>
        <taxon>Actinomycetes</taxon>
        <taxon>Pseudonocardiales</taxon>
        <taxon>Pseudonocardiaceae</taxon>
        <taxon>Pseudonocardia</taxon>
    </lineage>
</organism>
<feature type="domain" description="M23ase beta-sheet core" evidence="2">
    <location>
        <begin position="243"/>
        <end position="336"/>
    </location>
</feature>